<dbReference type="PRINTS" id="PR00753">
    <property type="entry name" value="ACCSYNTHASE"/>
</dbReference>
<proteinExistence type="inferred from homology"/>
<dbReference type="PANTHER" id="PTHR43795:SF63">
    <property type="entry name" value="PUTATIVE (AFU_ORTHOLOGUE AFUA_4G00630)-RELATED"/>
    <property type="match status" value="1"/>
</dbReference>
<accession>A0A0F0IQE4</accession>
<evidence type="ECO:0000313" key="6">
    <source>
        <dbReference type="Proteomes" id="UP000033540"/>
    </source>
</evidence>
<dbReference type="Gene3D" id="3.90.1150.10">
    <property type="entry name" value="Aspartate Aminotransferase, domain 1"/>
    <property type="match status" value="1"/>
</dbReference>
<evidence type="ECO:0000256" key="2">
    <source>
        <dbReference type="ARBA" id="ARBA00022898"/>
    </source>
</evidence>
<dbReference type="Proteomes" id="UP000033540">
    <property type="component" value="Unassembled WGS sequence"/>
</dbReference>
<comment type="caution">
    <text evidence="5">The sequence shown here is derived from an EMBL/GenBank/DDBJ whole genome shotgun (WGS) entry which is preliminary data.</text>
</comment>
<keyword evidence="2" id="KW-0663">Pyridoxal phosphate</keyword>
<evidence type="ECO:0000256" key="3">
    <source>
        <dbReference type="SAM" id="MobiDB-lite"/>
    </source>
</evidence>
<evidence type="ECO:0000256" key="1">
    <source>
        <dbReference type="ARBA" id="ARBA00007441"/>
    </source>
</evidence>
<dbReference type="InterPro" id="IPR050478">
    <property type="entry name" value="Ethylene_sulfur-biosynth"/>
</dbReference>
<feature type="domain" description="Aminotransferase class I/classII large" evidence="4">
    <location>
        <begin position="287"/>
        <end position="565"/>
    </location>
</feature>
<dbReference type="SUPFAM" id="SSF53383">
    <property type="entry name" value="PLP-dependent transferases"/>
    <property type="match status" value="1"/>
</dbReference>
<keyword evidence="5" id="KW-0808">Transferase</keyword>
<dbReference type="InterPro" id="IPR015424">
    <property type="entry name" value="PyrdxlP-dep_Trfase"/>
</dbReference>
<dbReference type="AlphaFoldDB" id="A0A0F0IQE4"/>
<dbReference type="OrthoDB" id="7042322at2759"/>
<dbReference type="GO" id="GO:0006520">
    <property type="term" value="P:amino acid metabolic process"/>
    <property type="evidence" value="ECO:0007669"/>
    <property type="project" value="TreeGrafter"/>
</dbReference>
<organism evidence="5 6">
    <name type="scientific">Aspergillus parasiticus (strain ATCC 56775 / NRRL 5862 / SRRC 143 / SU-1)</name>
    <dbReference type="NCBI Taxonomy" id="1403190"/>
    <lineage>
        <taxon>Eukaryota</taxon>
        <taxon>Fungi</taxon>
        <taxon>Dikarya</taxon>
        <taxon>Ascomycota</taxon>
        <taxon>Pezizomycotina</taxon>
        <taxon>Eurotiomycetes</taxon>
        <taxon>Eurotiomycetidae</taxon>
        <taxon>Eurotiales</taxon>
        <taxon>Aspergillaceae</taxon>
        <taxon>Aspergillus</taxon>
        <taxon>Aspergillus subgen. Circumdati</taxon>
    </lineage>
</organism>
<comment type="similarity">
    <text evidence="1">Belongs to the class-I pyridoxal-phosphate-dependent aminotransferase family.</text>
</comment>
<dbReference type="GO" id="GO:0030170">
    <property type="term" value="F:pyridoxal phosphate binding"/>
    <property type="evidence" value="ECO:0007669"/>
    <property type="project" value="InterPro"/>
</dbReference>
<sequence length="657" mass="74204">MIPVAQMPQQVGVWGPQDDWTGIINRRERRKLQNRINQRSYQETSGATIASGSTKHGNDDRPLGEFQCSLGQVHIYSLMRDFETLALESYSKNSPNQDHLLSLPKFNIQRAIIENTIAMGMTMEWMNDDDAVSIFNMQGPGILEALIPASLRPTIVQRRIPHHPWLDFFPFPNLRDNLIAVQDEIDDEELCHDLMAFWDTHNAGTMLLVWGPSWVPGNWEMTPAFVKKSNLLHLILSTKIIFIAETAITMDASTLSSRADAQCHAYSNIVWEVLKDLWHVHDNPKGIVNLGVAENTLMHAELQDFVRRNTSIHQHALTYGDGNCGSKRLRRAVAQFLNERLHPVLSLEAEHIVVTNGVSHAIEHCSWALCNKGDGILLGRPYYKSFIADISLRPEVEVVTVSFGGIDPLGPDCVKSYEEAVLSARQRGVVVKGLILCNPHNPLGRCYPEETIKELMELCQRHRMHFISDEIYALSTWENKEDTWDSPPVLFVSALAVPTDGLIDPELVHVLWGMSKDFGANGLRVGYLISQHNRNLHTALQSVALYSYVSSISDHLAAEILENVDWVDRPGAYAAFFLWVDLGTAYRERHPEASTSRDLNTTISRRLLEEKVFIANGKIYGSEQEGLFRVVFSHPVEYLEEGLKRMMKAIEVQACVQ</sequence>
<dbReference type="Gene3D" id="3.40.640.10">
    <property type="entry name" value="Type I PLP-dependent aspartate aminotransferase-like (Major domain)"/>
    <property type="match status" value="1"/>
</dbReference>
<dbReference type="InterPro" id="IPR004838">
    <property type="entry name" value="NHTrfase_class1_PyrdxlP-BS"/>
</dbReference>
<dbReference type="EMBL" id="JZEE01000146">
    <property type="protein sequence ID" value="KJK68103.1"/>
    <property type="molecule type" value="Genomic_DNA"/>
</dbReference>
<dbReference type="InterPro" id="IPR015422">
    <property type="entry name" value="PyrdxlP-dep_Trfase_small"/>
</dbReference>
<dbReference type="InterPro" id="IPR021833">
    <property type="entry name" value="DUF3425"/>
</dbReference>
<evidence type="ECO:0000313" key="5">
    <source>
        <dbReference type="EMBL" id="KJK68103.1"/>
    </source>
</evidence>
<dbReference type="InterPro" id="IPR015421">
    <property type="entry name" value="PyrdxlP-dep_Trfase_major"/>
</dbReference>
<dbReference type="PROSITE" id="PS00105">
    <property type="entry name" value="AA_TRANSFER_CLASS_1"/>
    <property type="match status" value="1"/>
</dbReference>
<keyword evidence="5" id="KW-0032">Aminotransferase</keyword>
<name>A0A0F0IQE4_ASPPU</name>
<evidence type="ECO:0000259" key="4">
    <source>
        <dbReference type="Pfam" id="PF00155"/>
    </source>
</evidence>
<feature type="compositionally biased region" description="Polar residues" evidence="3">
    <location>
        <begin position="37"/>
        <end position="55"/>
    </location>
</feature>
<reference evidence="5 6" key="1">
    <citation type="submission" date="2015-02" db="EMBL/GenBank/DDBJ databases">
        <title>Draft genome sequence of Aspergillus parasiticus SU-1.</title>
        <authorList>
            <person name="Yu J."/>
            <person name="Fedorova N."/>
            <person name="Yin Y."/>
            <person name="Losada L."/>
            <person name="Zafar N."/>
            <person name="Taujale R."/>
            <person name="Ehrlich K.C."/>
            <person name="Bhatnagar D."/>
            <person name="Cleveland T.E."/>
            <person name="Bennett J.W."/>
            <person name="Nierman W.C."/>
        </authorList>
    </citation>
    <scope>NUCLEOTIDE SEQUENCE [LARGE SCALE GENOMIC DNA]</scope>
    <source>
        <strain evidence="6">ATCC 56775 / NRRL 5862 / SRRC 143 / SU-1</strain>
    </source>
</reference>
<gene>
    <name evidence="5" type="ORF">P875_00108648</name>
</gene>
<dbReference type="InterPro" id="IPR004839">
    <property type="entry name" value="Aminotransferase_I/II_large"/>
</dbReference>
<dbReference type="PANTHER" id="PTHR43795">
    <property type="entry name" value="BIFUNCTIONAL ASPARTATE AMINOTRANSFERASE AND GLUTAMATE/ASPARTATE-PREPHENATE AMINOTRANSFERASE-RELATED"/>
    <property type="match status" value="1"/>
</dbReference>
<dbReference type="GO" id="GO:0008483">
    <property type="term" value="F:transaminase activity"/>
    <property type="evidence" value="ECO:0007669"/>
    <property type="project" value="UniProtKB-KW"/>
</dbReference>
<dbReference type="CDD" id="cd00609">
    <property type="entry name" value="AAT_like"/>
    <property type="match status" value="1"/>
</dbReference>
<dbReference type="STRING" id="1403190.A0A0F0IQE4"/>
<feature type="region of interest" description="Disordered" evidence="3">
    <location>
        <begin position="37"/>
        <end position="59"/>
    </location>
</feature>
<dbReference type="Pfam" id="PF00155">
    <property type="entry name" value="Aminotran_1_2"/>
    <property type="match status" value="1"/>
</dbReference>
<protein>
    <submittedName>
        <fullName evidence="5">Aminotransferase class I and II</fullName>
    </submittedName>
</protein>
<dbReference type="Pfam" id="PF11905">
    <property type="entry name" value="DUF3425"/>
    <property type="match status" value="1"/>
</dbReference>